<gene>
    <name evidence="5 6" type="primary">sepF</name>
    <name evidence="6" type="ORF">AOLFYP35_01626</name>
</gene>
<evidence type="ECO:0000256" key="4">
    <source>
        <dbReference type="ARBA" id="ARBA00044936"/>
    </source>
</evidence>
<dbReference type="GO" id="GO:0000917">
    <property type="term" value="P:division septum assembly"/>
    <property type="evidence" value="ECO:0007669"/>
    <property type="project" value="UniProtKB-KW"/>
</dbReference>
<sequence length="153" mass="17019">MSGFGAKARQFMGWYTPEEVDESTLDFLPEEVEETEVAHITPASNVTPIHREERRSVQQADLSRIVTVRPLNYNDAPAIAEPYRDGVPVIMNLSEVSDKDAQRFIDFAVGLTYGLQGVFERVTDRVFLLSPHSVEVTGDVTGSNRSATSLFGR</sequence>
<keyword evidence="5" id="KW-0963">Cytoplasm</keyword>
<dbReference type="InterPro" id="IPR007561">
    <property type="entry name" value="Cell_div_SepF/SepF-rel"/>
</dbReference>
<dbReference type="GO" id="GO:0005737">
    <property type="term" value="C:cytoplasm"/>
    <property type="evidence" value="ECO:0007669"/>
    <property type="project" value="UniProtKB-SubCell"/>
</dbReference>
<comment type="subunit">
    <text evidence="5">Homodimer. Interacts with FtsZ.</text>
</comment>
<dbReference type="PANTHER" id="PTHR35798">
    <property type="entry name" value="CELL DIVISION PROTEIN SEPF"/>
    <property type="match status" value="1"/>
</dbReference>
<dbReference type="AlphaFoldDB" id="A0A6N2U4F1"/>
<name>A0A6N2U4F1_9ACTO</name>
<keyword evidence="3 5" id="KW-0131">Cell cycle</keyword>
<dbReference type="PANTHER" id="PTHR35798:SF1">
    <property type="entry name" value="CELL DIVISION PROTEIN SEPF"/>
    <property type="match status" value="1"/>
</dbReference>
<protein>
    <recommendedName>
        <fullName evidence="5">Cell division protein SepF</fullName>
    </recommendedName>
</protein>
<dbReference type="InterPro" id="IPR038594">
    <property type="entry name" value="SepF-like_sf"/>
</dbReference>
<reference evidence="6" key="1">
    <citation type="submission" date="2019-11" db="EMBL/GenBank/DDBJ databases">
        <authorList>
            <person name="Feng L."/>
        </authorList>
    </citation>
    <scope>NUCLEOTIDE SEQUENCE</scope>
    <source>
        <strain evidence="6">AodontolyticusLFYP35</strain>
    </source>
</reference>
<proteinExistence type="inferred from homology"/>
<dbReference type="Pfam" id="PF04472">
    <property type="entry name" value="SepF"/>
    <property type="match status" value="1"/>
</dbReference>
<evidence type="ECO:0000256" key="5">
    <source>
        <dbReference type="HAMAP-Rule" id="MF_01197"/>
    </source>
</evidence>
<evidence type="ECO:0000313" key="6">
    <source>
        <dbReference type="EMBL" id="VYT12319.1"/>
    </source>
</evidence>
<keyword evidence="1 5" id="KW-0132">Cell division</keyword>
<dbReference type="InterPro" id="IPR023052">
    <property type="entry name" value="Cell_div_SepF"/>
</dbReference>
<keyword evidence="2 5" id="KW-0717">Septation</keyword>
<dbReference type="Gene3D" id="3.30.110.150">
    <property type="entry name" value="SepF-like protein"/>
    <property type="match status" value="1"/>
</dbReference>
<evidence type="ECO:0000256" key="2">
    <source>
        <dbReference type="ARBA" id="ARBA00023210"/>
    </source>
</evidence>
<comment type="function">
    <text evidence="4 5">Cell division protein that is part of the divisome complex and is recruited early to the Z-ring. Probably stimulates Z-ring formation, perhaps through the cross-linking of FtsZ protofilaments. Its function overlaps with FtsA.</text>
</comment>
<dbReference type="GO" id="GO:0043093">
    <property type="term" value="P:FtsZ-dependent cytokinesis"/>
    <property type="evidence" value="ECO:0007669"/>
    <property type="project" value="UniProtKB-UniRule"/>
</dbReference>
<accession>A0A6N2U4F1</accession>
<organism evidence="6">
    <name type="scientific">Schaalia odontolytica</name>
    <dbReference type="NCBI Taxonomy" id="1660"/>
    <lineage>
        <taxon>Bacteria</taxon>
        <taxon>Bacillati</taxon>
        <taxon>Actinomycetota</taxon>
        <taxon>Actinomycetes</taxon>
        <taxon>Actinomycetales</taxon>
        <taxon>Actinomycetaceae</taxon>
        <taxon>Schaalia</taxon>
    </lineage>
</organism>
<comment type="subcellular location">
    <subcellularLocation>
        <location evidence="5">Cytoplasm</location>
    </subcellularLocation>
    <text evidence="5">Localizes to the division site, in a FtsZ-dependent manner.</text>
</comment>
<comment type="similarity">
    <text evidence="5">Belongs to the SepF family.</text>
</comment>
<evidence type="ECO:0000256" key="1">
    <source>
        <dbReference type="ARBA" id="ARBA00022618"/>
    </source>
</evidence>
<evidence type="ECO:0000256" key="3">
    <source>
        <dbReference type="ARBA" id="ARBA00023306"/>
    </source>
</evidence>
<dbReference type="HAMAP" id="MF_01197">
    <property type="entry name" value="SepF"/>
    <property type="match status" value="1"/>
</dbReference>
<dbReference type="EMBL" id="CACRSM010000003">
    <property type="protein sequence ID" value="VYT12319.1"/>
    <property type="molecule type" value="Genomic_DNA"/>
</dbReference>